<gene>
    <name evidence="3" type="ORF">KIPB_009176</name>
</gene>
<accession>A0A9K3D4N3</accession>
<feature type="region of interest" description="Disordered" evidence="1">
    <location>
        <begin position="87"/>
        <end position="133"/>
    </location>
</feature>
<evidence type="ECO:0000259" key="2">
    <source>
        <dbReference type="Pfam" id="PF03807"/>
    </source>
</evidence>
<sequence length="187" mass="19606">MQVELERLLRQELANSGVDKVLESASAGIRNVVNGAVRSLRTHLAEGAECERVGVIGCGQVGSLLARQIVTQRLPVGVVVCARRHTPRTRSLTQPQGDDDASEGRGVTVCVPPPQAEGIPSTPSSSPDAEPLPPLSIEQQWAGALAECQVVFLCIPASGVSSIAECLPDHAQIVSLVLGVGEVCINY</sequence>
<reference evidence="3 4" key="1">
    <citation type="journal article" date="2018" name="PLoS ONE">
        <title>The draft genome of Kipferlia bialata reveals reductive genome evolution in fornicate parasites.</title>
        <authorList>
            <person name="Tanifuji G."/>
            <person name="Takabayashi S."/>
            <person name="Kume K."/>
            <person name="Takagi M."/>
            <person name="Nakayama T."/>
            <person name="Kamikawa R."/>
            <person name="Inagaki Y."/>
            <person name="Hashimoto T."/>
        </authorList>
    </citation>
    <scope>NUCLEOTIDE SEQUENCE [LARGE SCALE GENOMIC DNA]</scope>
    <source>
        <strain evidence="3">NY0173</strain>
    </source>
</reference>
<keyword evidence="4" id="KW-1185">Reference proteome</keyword>
<dbReference type="Proteomes" id="UP000265618">
    <property type="component" value="Unassembled WGS sequence"/>
</dbReference>
<dbReference type="SUPFAM" id="SSF51735">
    <property type="entry name" value="NAD(P)-binding Rossmann-fold domains"/>
    <property type="match status" value="1"/>
</dbReference>
<dbReference type="Gene3D" id="3.40.50.720">
    <property type="entry name" value="NAD(P)-binding Rossmann-like Domain"/>
    <property type="match status" value="1"/>
</dbReference>
<protein>
    <recommendedName>
        <fullName evidence="2">Pyrroline-5-carboxylate reductase catalytic N-terminal domain-containing protein</fullName>
    </recommendedName>
</protein>
<dbReference type="InterPro" id="IPR028939">
    <property type="entry name" value="P5C_Rdtase_cat_N"/>
</dbReference>
<name>A0A9K3D4N3_9EUKA</name>
<comment type="caution">
    <text evidence="3">The sequence shown here is derived from an EMBL/GenBank/DDBJ whole genome shotgun (WGS) entry which is preliminary data.</text>
</comment>
<dbReference type="Pfam" id="PF03807">
    <property type="entry name" value="F420_oxidored"/>
    <property type="match status" value="1"/>
</dbReference>
<organism evidence="3 4">
    <name type="scientific">Kipferlia bialata</name>
    <dbReference type="NCBI Taxonomy" id="797122"/>
    <lineage>
        <taxon>Eukaryota</taxon>
        <taxon>Metamonada</taxon>
        <taxon>Carpediemonas-like organisms</taxon>
        <taxon>Kipferlia</taxon>
    </lineage>
</organism>
<dbReference type="AlphaFoldDB" id="A0A9K3D4N3"/>
<evidence type="ECO:0000256" key="1">
    <source>
        <dbReference type="SAM" id="MobiDB-lite"/>
    </source>
</evidence>
<dbReference type="EMBL" id="BDIP01003039">
    <property type="protein sequence ID" value="GIQ87184.1"/>
    <property type="molecule type" value="Genomic_DNA"/>
</dbReference>
<feature type="domain" description="Pyrroline-5-carboxylate reductase catalytic N-terminal" evidence="2">
    <location>
        <begin position="52"/>
        <end position="170"/>
    </location>
</feature>
<proteinExistence type="predicted"/>
<evidence type="ECO:0000313" key="4">
    <source>
        <dbReference type="Proteomes" id="UP000265618"/>
    </source>
</evidence>
<dbReference type="InterPro" id="IPR036291">
    <property type="entry name" value="NAD(P)-bd_dom_sf"/>
</dbReference>
<evidence type="ECO:0000313" key="3">
    <source>
        <dbReference type="EMBL" id="GIQ87184.1"/>
    </source>
</evidence>